<evidence type="ECO:0000256" key="2">
    <source>
        <dbReference type="ARBA" id="ARBA00023125"/>
    </source>
</evidence>
<dbReference type="InterPro" id="IPR011109">
    <property type="entry name" value="DNA_bind_recombinase_dom"/>
</dbReference>
<dbReference type="Pfam" id="PF13408">
    <property type="entry name" value="Zn_ribbon_recom"/>
    <property type="match status" value="1"/>
</dbReference>
<evidence type="ECO:0000313" key="8">
    <source>
        <dbReference type="EMBL" id="MBE6093067.1"/>
    </source>
</evidence>
<gene>
    <name evidence="8" type="ORF">E7201_07900</name>
</gene>
<protein>
    <submittedName>
        <fullName evidence="8">Site-specific recombinase</fullName>
    </submittedName>
</protein>
<dbReference type="SMART" id="SM00857">
    <property type="entry name" value="Resolvase"/>
    <property type="match status" value="1"/>
</dbReference>
<dbReference type="InterPro" id="IPR025827">
    <property type="entry name" value="Zn_ribbon_recom_dom"/>
</dbReference>
<accession>A0A928A1R1</accession>
<keyword evidence="1" id="KW-0229">DNA integration</keyword>
<dbReference type="InterPro" id="IPR006119">
    <property type="entry name" value="Resolv_N"/>
</dbReference>
<dbReference type="PROSITE" id="PS00397">
    <property type="entry name" value="RECOMBINASES_1"/>
    <property type="match status" value="1"/>
</dbReference>
<dbReference type="Gene3D" id="3.90.1750.20">
    <property type="entry name" value="Putative Large Serine Recombinase, Chain B, Domain 2"/>
    <property type="match status" value="1"/>
</dbReference>
<feature type="domain" description="Recombinase" evidence="7">
    <location>
        <begin position="165"/>
        <end position="259"/>
    </location>
</feature>
<dbReference type="Proteomes" id="UP000761380">
    <property type="component" value="Unassembled WGS sequence"/>
</dbReference>
<feature type="domain" description="Resolvase/invertase-type recombinase catalytic" evidence="6">
    <location>
        <begin position="8"/>
        <end position="157"/>
    </location>
</feature>
<dbReference type="PANTHER" id="PTHR30461:SF23">
    <property type="entry name" value="DNA RECOMBINASE-RELATED"/>
    <property type="match status" value="1"/>
</dbReference>
<evidence type="ECO:0000313" key="9">
    <source>
        <dbReference type="Proteomes" id="UP000761380"/>
    </source>
</evidence>
<evidence type="ECO:0000259" key="6">
    <source>
        <dbReference type="PROSITE" id="PS51736"/>
    </source>
</evidence>
<evidence type="ECO:0000256" key="5">
    <source>
        <dbReference type="PROSITE-ProRule" id="PRU10137"/>
    </source>
</evidence>
<sequence length="464" mass="53381">MDKHAARRAALYIRVSSVEQARHGLSLEEQKAALLDYAAKHGMIVADTYADEGTTARKSISRRKELQRLLVDVKANRIDVILFIKLDRWFRNVADYYKVQSVLDAHRVDWIAILEDYNTSTSAGRLNLNIRLSIAQNESDQTADRIKFVFEGKKARHEALTGNPPFGYSIIDKHFTPNEDAPKILDLFRHYAVHQSMLGTLQYAFETYGITWRRISLRRALANPSYIGTFYDIPDYAPAIVPLDLFQRVQKILAAHRYDPQKTTQIFLFSGLIRCPECLHILMGNKGHLYANQTEYKNKYYRCALHSIDKKCAWTGSIFERPLESYLIDHLRAALSDYDLSIKQRRKATGQDNTADKSARIKEKLDRLKDLYVSGFIDRESYAADFKRYNAELTAIMTAAPQKQESLRPDLKALLNKPCVKSMYDALSPKGKAEFWHSILGHIDVTHYEKGRNGRKEFKMSFLA</sequence>
<evidence type="ECO:0000259" key="7">
    <source>
        <dbReference type="PROSITE" id="PS51737"/>
    </source>
</evidence>
<dbReference type="InterPro" id="IPR038109">
    <property type="entry name" value="DNA_bind_recomb_sf"/>
</dbReference>
<dbReference type="GO" id="GO:0000150">
    <property type="term" value="F:DNA strand exchange activity"/>
    <property type="evidence" value="ECO:0007669"/>
    <property type="project" value="InterPro"/>
</dbReference>
<dbReference type="PROSITE" id="PS51737">
    <property type="entry name" value="RECOMBINASE_DNA_BIND"/>
    <property type="match status" value="1"/>
</dbReference>
<dbReference type="AlphaFoldDB" id="A0A928A1R1"/>
<dbReference type="Gene3D" id="3.40.50.1390">
    <property type="entry name" value="Resolvase, N-terminal catalytic domain"/>
    <property type="match status" value="1"/>
</dbReference>
<dbReference type="EMBL" id="SVBY01000053">
    <property type="protein sequence ID" value="MBE6093067.1"/>
    <property type="molecule type" value="Genomic_DNA"/>
</dbReference>
<name>A0A928A1R1_SELRU</name>
<evidence type="ECO:0000256" key="1">
    <source>
        <dbReference type="ARBA" id="ARBA00022908"/>
    </source>
</evidence>
<comment type="caution">
    <text evidence="8">The sequence shown here is derived from an EMBL/GenBank/DDBJ whole genome shotgun (WGS) entry which is preliminary data.</text>
</comment>
<feature type="active site" description="O-(5'-phospho-DNA)-serine intermediate" evidence="4 5">
    <location>
        <position position="16"/>
    </location>
</feature>
<keyword evidence="3" id="KW-0233">DNA recombination</keyword>
<evidence type="ECO:0000256" key="3">
    <source>
        <dbReference type="ARBA" id="ARBA00023172"/>
    </source>
</evidence>
<dbReference type="Pfam" id="PF00239">
    <property type="entry name" value="Resolvase"/>
    <property type="match status" value="1"/>
</dbReference>
<organism evidence="8 9">
    <name type="scientific">Selenomonas ruminantium</name>
    <dbReference type="NCBI Taxonomy" id="971"/>
    <lineage>
        <taxon>Bacteria</taxon>
        <taxon>Bacillati</taxon>
        <taxon>Bacillota</taxon>
        <taxon>Negativicutes</taxon>
        <taxon>Selenomonadales</taxon>
        <taxon>Selenomonadaceae</taxon>
        <taxon>Selenomonas</taxon>
    </lineage>
</organism>
<dbReference type="PANTHER" id="PTHR30461">
    <property type="entry name" value="DNA-INVERTASE FROM LAMBDOID PROPHAGE"/>
    <property type="match status" value="1"/>
</dbReference>
<dbReference type="SUPFAM" id="SSF53041">
    <property type="entry name" value="Resolvase-like"/>
    <property type="match status" value="1"/>
</dbReference>
<dbReference type="InterPro" id="IPR050639">
    <property type="entry name" value="SSR_resolvase"/>
</dbReference>
<dbReference type="CDD" id="cd00338">
    <property type="entry name" value="Ser_Recombinase"/>
    <property type="match status" value="1"/>
</dbReference>
<dbReference type="GO" id="GO:0003677">
    <property type="term" value="F:DNA binding"/>
    <property type="evidence" value="ECO:0007669"/>
    <property type="project" value="UniProtKB-KW"/>
</dbReference>
<dbReference type="InterPro" id="IPR036162">
    <property type="entry name" value="Resolvase-like_N_sf"/>
</dbReference>
<dbReference type="GO" id="GO:0015074">
    <property type="term" value="P:DNA integration"/>
    <property type="evidence" value="ECO:0007669"/>
    <property type="project" value="UniProtKB-KW"/>
</dbReference>
<evidence type="ECO:0000256" key="4">
    <source>
        <dbReference type="PIRSR" id="PIRSR606118-50"/>
    </source>
</evidence>
<proteinExistence type="predicted"/>
<keyword evidence="2" id="KW-0238">DNA-binding</keyword>
<dbReference type="InterPro" id="IPR006118">
    <property type="entry name" value="Recombinase_CS"/>
</dbReference>
<reference evidence="8" key="1">
    <citation type="submission" date="2019-04" db="EMBL/GenBank/DDBJ databases">
        <title>Evolution of Biomass-Degrading Anaerobic Consortia Revealed by Metagenomics.</title>
        <authorList>
            <person name="Peng X."/>
        </authorList>
    </citation>
    <scope>NUCLEOTIDE SEQUENCE</scope>
    <source>
        <strain evidence="8">SIG240</strain>
    </source>
</reference>
<dbReference type="PROSITE" id="PS51736">
    <property type="entry name" value="RECOMBINASES_3"/>
    <property type="match status" value="1"/>
</dbReference>